<keyword evidence="2" id="KW-1185">Reference proteome</keyword>
<organism evidence="1 2">
    <name type="scientific">Alligator mississippiensis</name>
    <name type="common">American alligator</name>
    <dbReference type="NCBI Taxonomy" id="8496"/>
    <lineage>
        <taxon>Eukaryota</taxon>
        <taxon>Metazoa</taxon>
        <taxon>Chordata</taxon>
        <taxon>Craniata</taxon>
        <taxon>Vertebrata</taxon>
        <taxon>Euteleostomi</taxon>
        <taxon>Archelosauria</taxon>
        <taxon>Archosauria</taxon>
        <taxon>Crocodylia</taxon>
        <taxon>Alligatoridae</taxon>
        <taxon>Alligatorinae</taxon>
        <taxon>Alligator</taxon>
    </lineage>
</organism>
<protein>
    <submittedName>
        <fullName evidence="1">Uncharacterized protein</fullName>
    </submittedName>
</protein>
<proteinExistence type="predicted"/>
<dbReference type="EMBL" id="AKHW03004944">
    <property type="protein sequence ID" value="KYO28256.1"/>
    <property type="molecule type" value="Genomic_DNA"/>
</dbReference>
<evidence type="ECO:0000313" key="2">
    <source>
        <dbReference type="Proteomes" id="UP000050525"/>
    </source>
</evidence>
<evidence type="ECO:0000313" key="1">
    <source>
        <dbReference type="EMBL" id="KYO28256.1"/>
    </source>
</evidence>
<accession>A0A151MUP9</accession>
<comment type="caution">
    <text evidence="1">The sequence shown here is derived from an EMBL/GenBank/DDBJ whole genome shotgun (WGS) entry which is preliminary data.</text>
</comment>
<name>A0A151MUP9_ALLMI</name>
<dbReference type="Proteomes" id="UP000050525">
    <property type="component" value="Unassembled WGS sequence"/>
</dbReference>
<gene>
    <name evidence="1" type="ORF">Y1Q_0020702</name>
</gene>
<dbReference type="AlphaFoldDB" id="A0A151MUP9"/>
<reference evidence="1 2" key="1">
    <citation type="journal article" date="2012" name="Genome Biol.">
        <title>Sequencing three crocodilian genomes to illuminate the evolution of archosaurs and amniotes.</title>
        <authorList>
            <person name="St John J.A."/>
            <person name="Braun E.L."/>
            <person name="Isberg S.R."/>
            <person name="Miles L.G."/>
            <person name="Chong A.Y."/>
            <person name="Gongora J."/>
            <person name="Dalzell P."/>
            <person name="Moran C."/>
            <person name="Bed'hom B."/>
            <person name="Abzhanov A."/>
            <person name="Burgess S.C."/>
            <person name="Cooksey A.M."/>
            <person name="Castoe T.A."/>
            <person name="Crawford N.G."/>
            <person name="Densmore L.D."/>
            <person name="Drew J.C."/>
            <person name="Edwards S.V."/>
            <person name="Faircloth B.C."/>
            <person name="Fujita M.K."/>
            <person name="Greenwold M.J."/>
            <person name="Hoffmann F.G."/>
            <person name="Howard J.M."/>
            <person name="Iguchi T."/>
            <person name="Janes D.E."/>
            <person name="Khan S.Y."/>
            <person name="Kohno S."/>
            <person name="de Koning A.J."/>
            <person name="Lance S.L."/>
            <person name="McCarthy F.M."/>
            <person name="McCormack J.E."/>
            <person name="Merchant M.E."/>
            <person name="Peterson D.G."/>
            <person name="Pollock D.D."/>
            <person name="Pourmand N."/>
            <person name="Raney B.J."/>
            <person name="Roessler K.A."/>
            <person name="Sanford J.R."/>
            <person name="Sawyer R.H."/>
            <person name="Schmidt C.J."/>
            <person name="Triplett E.W."/>
            <person name="Tuberville T.D."/>
            <person name="Venegas-Anaya M."/>
            <person name="Howard J.T."/>
            <person name="Jarvis E.D."/>
            <person name="Guillette L.J.Jr."/>
            <person name="Glenn T.C."/>
            <person name="Green R.E."/>
            <person name="Ray D.A."/>
        </authorList>
    </citation>
    <scope>NUCLEOTIDE SEQUENCE [LARGE SCALE GENOMIC DNA]</scope>
    <source>
        <strain evidence="1">KSC_2009_1</strain>
    </source>
</reference>
<sequence>MALRQRGMGKRRRDEIPEQVHILDSSKKLRCHIYCCNTWIQVKKNQLPALRCASQIWRADFRGIDACDR</sequence>